<organism evidence="2 3">
    <name type="scientific">Cirrhinus mrigala</name>
    <name type="common">Mrigala</name>
    <dbReference type="NCBI Taxonomy" id="683832"/>
    <lineage>
        <taxon>Eukaryota</taxon>
        <taxon>Metazoa</taxon>
        <taxon>Chordata</taxon>
        <taxon>Craniata</taxon>
        <taxon>Vertebrata</taxon>
        <taxon>Euteleostomi</taxon>
        <taxon>Actinopterygii</taxon>
        <taxon>Neopterygii</taxon>
        <taxon>Teleostei</taxon>
        <taxon>Ostariophysi</taxon>
        <taxon>Cypriniformes</taxon>
        <taxon>Cyprinidae</taxon>
        <taxon>Labeoninae</taxon>
        <taxon>Labeonini</taxon>
        <taxon>Cirrhinus</taxon>
    </lineage>
</organism>
<keyword evidence="3" id="KW-1185">Reference proteome</keyword>
<dbReference type="AlphaFoldDB" id="A0ABD0Q0N8"/>
<feature type="compositionally biased region" description="Low complexity" evidence="1">
    <location>
        <begin position="1"/>
        <end position="18"/>
    </location>
</feature>
<dbReference type="Proteomes" id="UP001529510">
    <property type="component" value="Unassembled WGS sequence"/>
</dbReference>
<name>A0ABD0Q0N8_CIRMR</name>
<evidence type="ECO:0000256" key="1">
    <source>
        <dbReference type="SAM" id="MobiDB-lite"/>
    </source>
</evidence>
<proteinExistence type="predicted"/>
<feature type="non-terminal residue" evidence="2">
    <location>
        <position position="62"/>
    </location>
</feature>
<reference evidence="2 3" key="1">
    <citation type="submission" date="2024-05" db="EMBL/GenBank/DDBJ databases">
        <title>Genome sequencing and assembly of Indian major carp, Cirrhinus mrigala (Hamilton, 1822).</title>
        <authorList>
            <person name="Mohindra V."/>
            <person name="Chowdhury L.M."/>
            <person name="Lal K."/>
            <person name="Jena J.K."/>
        </authorList>
    </citation>
    <scope>NUCLEOTIDE SEQUENCE [LARGE SCALE GENOMIC DNA]</scope>
    <source>
        <strain evidence="2">CM1030</strain>
        <tissue evidence="2">Blood</tissue>
    </source>
</reference>
<dbReference type="EMBL" id="JAMKFB020000012">
    <property type="protein sequence ID" value="KAL0179271.1"/>
    <property type="molecule type" value="Genomic_DNA"/>
</dbReference>
<evidence type="ECO:0000313" key="3">
    <source>
        <dbReference type="Proteomes" id="UP001529510"/>
    </source>
</evidence>
<comment type="caution">
    <text evidence="2">The sequence shown here is derived from an EMBL/GenBank/DDBJ whole genome shotgun (WGS) entry which is preliminary data.</text>
</comment>
<accession>A0ABD0Q0N8</accession>
<feature type="non-terminal residue" evidence="2">
    <location>
        <position position="1"/>
    </location>
</feature>
<sequence length="62" mass="6997">NFSISMTQQMQNLQLTQSKKGAGPASPSAAKRLYRNLSEKLKGSHSSFEDAYFFGRSDRIRK</sequence>
<evidence type="ECO:0000313" key="2">
    <source>
        <dbReference type="EMBL" id="KAL0179271.1"/>
    </source>
</evidence>
<gene>
    <name evidence="2" type="ORF">M9458_024713</name>
</gene>
<protein>
    <submittedName>
        <fullName evidence="2">Uncharacterized protein</fullName>
    </submittedName>
</protein>
<feature type="region of interest" description="Disordered" evidence="1">
    <location>
        <begin position="1"/>
        <end position="29"/>
    </location>
</feature>